<comment type="similarity">
    <text evidence="3">Belongs to the HTP reductase family.</text>
</comment>
<dbReference type="PANTHER" id="PTHR38011">
    <property type="entry name" value="DIHYDROFOLATE REDUCTASE FAMILY PROTEIN (AFU_ORTHOLOGUE AFUA_8G06820)"/>
    <property type="match status" value="1"/>
</dbReference>
<keyword evidence="8" id="KW-0560">Oxidoreductase</keyword>
<evidence type="ECO:0000256" key="5">
    <source>
        <dbReference type="ARBA" id="ARBA00015035"/>
    </source>
</evidence>
<dbReference type="AlphaFoldDB" id="W4KLV3"/>
<evidence type="ECO:0000256" key="2">
    <source>
        <dbReference type="ARBA" id="ARBA00005104"/>
    </source>
</evidence>
<keyword evidence="7" id="KW-0521">NADP</keyword>
<evidence type="ECO:0000313" key="16">
    <source>
        <dbReference type="Proteomes" id="UP000030671"/>
    </source>
</evidence>
<dbReference type="InterPro" id="IPR002734">
    <property type="entry name" value="RibDG_C"/>
</dbReference>
<dbReference type="KEGG" id="hir:HETIRDRAFT_447382"/>
<evidence type="ECO:0000256" key="4">
    <source>
        <dbReference type="ARBA" id="ARBA00012851"/>
    </source>
</evidence>
<dbReference type="PANTHER" id="PTHR38011:SF7">
    <property type="entry name" value="2,5-DIAMINO-6-RIBOSYLAMINO-4(3H)-PYRIMIDINONE 5'-PHOSPHATE REDUCTASE"/>
    <property type="match status" value="1"/>
</dbReference>
<dbReference type="GO" id="GO:0008703">
    <property type="term" value="F:5-amino-6-(5-phosphoribosylamino)uracil reductase activity"/>
    <property type="evidence" value="ECO:0007669"/>
    <property type="project" value="InterPro"/>
</dbReference>
<dbReference type="Proteomes" id="UP000030671">
    <property type="component" value="Unassembled WGS sequence"/>
</dbReference>
<dbReference type="STRING" id="747525.W4KLV3"/>
<feature type="compositionally biased region" description="Pro residues" evidence="13">
    <location>
        <begin position="16"/>
        <end position="25"/>
    </location>
</feature>
<comment type="catalytic activity">
    <reaction evidence="11">
        <text>2,5-diamino-6-(1-D-ribitylamino)pyrimidin-4(3H)-one 5'-phosphate + NAD(+) = 2,5-diamino-6-(1-D-ribosylamino)pyrimidin-4(3H)-one 5'-phosphate + NADH + H(+)</text>
        <dbReference type="Rhea" id="RHEA:27274"/>
        <dbReference type="ChEBI" id="CHEBI:15378"/>
        <dbReference type="ChEBI" id="CHEBI:57540"/>
        <dbReference type="ChEBI" id="CHEBI:57945"/>
        <dbReference type="ChEBI" id="CHEBI:58890"/>
        <dbReference type="ChEBI" id="CHEBI:59545"/>
        <dbReference type="EC" id="1.1.1.302"/>
    </reaction>
</comment>
<feature type="region of interest" description="Disordered" evidence="13">
    <location>
        <begin position="1"/>
        <end position="25"/>
    </location>
</feature>
<comment type="pathway">
    <text evidence="2">Cofactor biosynthesis; riboflavin biosynthesis.</text>
</comment>
<protein>
    <recommendedName>
        <fullName evidence="5">2,5-diamino-6-ribosylamino-4(3H)-pyrimidinone 5'-phosphate reductase</fullName>
        <ecNumber evidence="4">1.1.1.302</ecNumber>
    </recommendedName>
    <alternativeName>
        <fullName evidence="10">2,5-diamino-6-(5-phospho-D-ribosylamino)pyrimidin-4(3H)-one reductase</fullName>
    </alternativeName>
    <alternativeName>
        <fullName evidence="9">2,5-diamino-6-ribitylamino-4(3H)-pyrimidinone 5'-phosphate synthase</fullName>
    </alternativeName>
</protein>
<keyword evidence="6" id="KW-0686">Riboflavin biosynthesis</keyword>
<evidence type="ECO:0000256" key="1">
    <source>
        <dbReference type="ARBA" id="ARBA00003555"/>
    </source>
</evidence>
<dbReference type="EMBL" id="KI925454">
    <property type="protein sequence ID" value="ETW86699.1"/>
    <property type="molecule type" value="Genomic_DNA"/>
</dbReference>
<organism evidence="15 16">
    <name type="scientific">Heterobasidion irregulare (strain TC 32-1)</name>
    <dbReference type="NCBI Taxonomy" id="747525"/>
    <lineage>
        <taxon>Eukaryota</taxon>
        <taxon>Fungi</taxon>
        <taxon>Dikarya</taxon>
        <taxon>Basidiomycota</taxon>
        <taxon>Agaricomycotina</taxon>
        <taxon>Agaricomycetes</taxon>
        <taxon>Russulales</taxon>
        <taxon>Bondarzewiaceae</taxon>
        <taxon>Heterobasidion</taxon>
        <taxon>Heterobasidion annosum species complex</taxon>
    </lineage>
</organism>
<name>W4KLV3_HETIT</name>
<evidence type="ECO:0000259" key="14">
    <source>
        <dbReference type="Pfam" id="PF01872"/>
    </source>
</evidence>
<evidence type="ECO:0000256" key="7">
    <source>
        <dbReference type="ARBA" id="ARBA00022857"/>
    </source>
</evidence>
<dbReference type="OrthoDB" id="5432at2759"/>
<sequence length="301" mass="32570">MDSLLDSLETSLVVGPPEPPPPGPPDFLNTVLGTPLEGKKPGTSAIESLVSPDPDRPYVTLTFAQSLDAKIAGKAGLQLILSGEESMKMTHWMRTMHDGILIGVGTALNDNPQLNVRHLPFPSQESHFRYYHHPRPLILDSNLRVPPKCKLIANAALGAGITPWVVSSRPQKVDGFWANEDEEAKAKAWEERKSVLERAGVKVILIERQPLHLPLPEVLQAIRSEGIRSVMVEGGAQVIKSFLSSSSEHGLVDTLVITVAPVIVGAHGIGYADGIENIPGLRHLRTEVMGRDTVVGMNVVS</sequence>
<dbReference type="eggNOG" id="ENOG502RZWZ">
    <property type="taxonomic scope" value="Eukaryota"/>
</dbReference>
<dbReference type="InterPro" id="IPR024072">
    <property type="entry name" value="DHFR-like_dom_sf"/>
</dbReference>
<dbReference type="Pfam" id="PF01872">
    <property type="entry name" value="RibD_C"/>
    <property type="match status" value="1"/>
</dbReference>
<dbReference type="Gene3D" id="3.40.430.10">
    <property type="entry name" value="Dihydrofolate Reductase, subunit A"/>
    <property type="match status" value="1"/>
</dbReference>
<evidence type="ECO:0000256" key="12">
    <source>
        <dbReference type="ARBA" id="ARBA00049020"/>
    </source>
</evidence>
<evidence type="ECO:0000256" key="8">
    <source>
        <dbReference type="ARBA" id="ARBA00023002"/>
    </source>
</evidence>
<dbReference type="GO" id="GO:0009231">
    <property type="term" value="P:riboflavin biosynthetic process"/>
    <property type="evidence" value="ECO:0007669"/>
    <property type="project" value="UniProtKB-KW"/>
</dbReference>
<evidence type="ECO:0000256" key="9">
    <source>
        <dbReference type="ARBA" id="ARBA00030073"/>
    </source>
</evidence>
<evidence type="ECO:0000256" key="3">
    <source>
        <dbReference type="ARBA" id="ARBA00009723"/>
    </source>
</evidence>
<comment type="function">
    <text evidence="1">Catalyzes an early step in riboflavin biosynthesis, the NADPH-dependent reduction of the ribose side chain of 2,5-diamino-6-ribosylamino-4(3H)-pyrimidinone 5'-phosphate, yielding 2,5-diamino-6-ribitylamino-4(3H)-pyrimidinone 5'-phosphate.</text>
</comment>
<evidence type="ECO:0000256" key="10">
    <source>
        <dbReference type="ARBA" id="ARBA00031630"/>
    </source>
</evidence>
<dbReference type="FunCoup" id="W4KLV3">
    <property type="interactions" value="115"/>
</dbReference>
<dbReference type="InParanoid" id="W4KLV3"/>
<comment type="catalytic activity">
    <reaction evidence="12">
        <text>2,5-diamino-6-(1-D-ribitylamino)pyrimidin-4(3H)-one 5'-phosphate + NADP(+) = 2,5-diamino-6-(1-D-ribosylamino)pyrimidin-4(3H)-one 5'-phosphate + NADPH + H(+)</text>
        <dbReference type="Rhea" id="RHEA:27278"/>
        <dbReference type="ChEBI" id="CHEBI:15378"/>
        <dbReference type="ChEBI" id="CHEBI:57783"/>
        <dbReference type="ChEBI" id="CHEBI:58349"/>
        <dbReference type="ChEBI" id="CHEBI:58890"/>
        <dbReference type="ChEBI" id="CHEBI:59545"/>
        <dbReference type="EC" id="1.1.1.302"/>
    </reaction>
</comment>
<dbReference type="HOGENOM" id="CLU_036590_6_0_1"/>
<evidence type="ECO:0000313" key="15">
    <source>
        <dbReference type="EMBL" id="ETW86699.1"/>
    </source>
</evidence>
<gene>
    <name evidence="15" type="ORF">HETIRDRAFT_447382</name>
</gene>
<evidence type="ECO:0000256" key="11">
    <source>
        <dbReference type="ARBA" id="ARBA00047550"/>
    </source>
</evidence>
<feature type="domain" description="Bacterial bifunctional deaminase-reductase C-terminal" evidence="14">
    <location>
        <begin position="57"/>
        <end position="294"/>
    </location>
</feature>
<dbReference type="SUPFAM" id="SSF53597">
    <property type="entry name" value="Dihydrofolate reductase-like"/>
    <property type="match status" value="1"/>
</dbReference>
<evidence type="ECO:0000256" key="13">
    <source>
        <dbReference type="SAM" id="MobiDB-lite"/>
    </source>
</evidence>
<evidence type="ECO:0000256" key="6">
    <source>
        <dbReference type="ARBA" id="ARBA00022619"/>
    </source>
</evidence>
<dbReference type="InterPro" id="IPR050765">
    <property type="entry name" value="Riboflavin_Biosynth_HTPR"/>
</dbReference>
<accession>W4KLV3</accession>
<proteinExistence type="inferred from homology"/>
<dbReference type="GeneID" id="20675772"/>
<reference evidence="15 16" key="1">
    <citation type="journal article" date="2012" name="New Phytol.">
        <title>Insight into trade-off between wood decay and parasitism from the genome of a fungal forest pathogen.</title>
        <authorList>
            <person name="Olson A."/>
            <person name="Aerts A."/>
            <person name="Asiegbu F."/>
            <person name="Belbahri L."/>
            <person name="Bouzid O."/>
            <person name="Broberg A."/>
            <person name="Canback B."/>
            <person name="Coutinho P.M."/>
            <person name="Cullen D."/>
            <person name="Dalman K."/>
            <person name="Deflorio G."/>
            <person name="van Diepen L.T."/>
            <person name="Dunand C."/>
            <person name="Duplessis S."/>
            <person name="Durling M."/>
            <person name="Gonthier P."/>
            <person name="Grimwood J."/>
            <person name="Fossdal C.G."/>
            <person name="Hansson D."/>
            <person name="Henrissat B."/>
            <person name="Hietala A."/>
            <person name="Himmelstrand K."/>
            <person name="Hoffmeister D."/>
            <person name="Hogberg N."/>
            <person name="James T.Y."/>
            <person name="Karlsson M."/>
            <person name="Kohler A."/>
            <person name="Kues U."/>
            <person name="Lee Y.H."/>
            <person name="Lin Y.C."/>
            <person name="Lind M."/>
            <person name="Lindquist E."/>
            <person name="Lombard V."/>
            <person name="Lucas S."/>
            <person name="Lunden K."/>
            <person name="Morin E."/>
            <person name="Murat C."/>
            <person name="Park J."/>
            <person name="Raffaello T."/>
            <person name="Rouze P."/>
            <person name="Salamov A."/>
            <person name="Schmutz J."/>
            <person name="Solheim H."/>
            <person name="Stahlberg J."/>
            <person name="Velez H."/>
            <person name="de Vries R.P."/>
            <person name="Wiebenga A."/>
            <person name="Woodward S."/>
            <person name="Yakovlev I."/>
            <person name="Garbelotto M."/>
            <person name="Martin F."/>
            <person name="Grigoriev I.V."/>
            <person name="Stenlid J."/>
        </authorList>
    </citation>
    <scope>NUCLEOTIDE SEQUENCE [LARGE SCALE GENOMIC DNA]</scope>
    <source>
        <strain evidence="15 16">TC 32-1</strain>
    </source>
</reference>
<keyword evidence="16" id="KW-1185">Reference proteome</keyword>
<dbReference type="RefSeq" id="XP_009540697.1">
    <property type="nucleotide sequence ID" value="XM_009542402.1"/>
</dbReference>
<dbReference type="EC" id="1.1.1.302" evidence="4"/>